<feature type="transmembrane region" description="Helical" evidence="1">
    <location>
        <begin position="73"/>
        <end position="89"/>
    </location>
</feature>
<dbReference type="Gene3D" id="3.10.310.50">
    <property type="match status" value="1"/>
</dbReference>
<dbReference type="Proteomes" id="UP000293296">
    <property type="component" value="Chromosome"/>
</dbReference>
<dbReference type="PANTHER" id="PTHR30373:SF8">
    <property type="entry name" value="BLL7265 PROTEIN"/>
    <property type="match status" value="1"/>
</dbReference>
<dbReference type="PANTHER" id="PTHR30373">
    <property type="entry name" value="UPF0603 PROTEIN YGCG"/>
    <property type="match status" value="1"/>
</dbReference>
<evidence type="ECO:0000313" key="4">
    <source>
        <dbReference type="Proteomes" id="UP000293296"/>
    </source>
</evidence>
<feature type="transmembrane region" description="Helical" evidence="1">
    <location>
        <begin position="48"/>
        <end position="67"/>
    </location>
</feature>
<dbReference type="EMBL" id="CP026538">
    <property type="protein sequence ID" value="QAZ67133.1"/>
    <property type="molecule type" value="Genomic_DNA"/>
</dbReference>
<protein>
    <recommendedName>
        <fullName evidence="2">TPM domain-containing protein</fullName>
    </recommendedName>
</protein>
<organism evidence="3 4">
    <name type="scientific">Solidesulfovibrio carbinolicus</name>
    <dbReference type="NCBI Taxonomy" id="296842"/>
    <lineage>
        <taxon>Bacteria</taxon>
        <taxon>Pseudomonadati</taxon>
        <taxon>Thermodesulfobacteriota</taxon>
        <taxon>Desulfovibrionia</taxon>
        <taxon>Desulfovibrionales</taxon>
        <taxon>Desulfovibrionaceae</taxon>
        <taxon>Solidesulfovibrio</taxon>
    </lineage>
</organism>
<evidence type="ECO:0000259" key="2">
    <source>
        <dbReference type="Pfam" id="PF04536"/>
    </source>
</evidence>
<keyword evidence="1" id="KW-0812">Transmembrane</keyword>
<evidence type="ECO:0000256" key="1">
    <source>
        <dbReference type="SAM" id="Phobius"/>
    </source>
</evidence>
<dbReference type="RefSeq" id="WP_129351406.1">
    <property type="nucleotide sequence ID" value="NZ_CP026538.1"/>
</dbReference>
<dbReference type="AlphaFoldDB" id="A0A4P6HIY2"/>
<feature type="domain" description="TPM" evidence="2">
    <location>
        <begin position="109"/>
        <end position="187"/>
    </location>
</feature>
<name>A0A4P6HIY2_9BACT</name>
<reference evidence="3 4" key="1">
    <citation type="submission" date="2018-02" db="EMBL/GenBank/DDBJ databases">
        <title>Genome sequence of Desulfovibrio carbinolicus DSM 3852.</title>
        <authorList>
            <person name="Wilbanks E."/>
            <person name="Skennerton C.T."/>
            <person name="Orphan V.J."/>
        </authorList>
    </citation>
    <scope>NUCLEOTIDE SEQUENCE [LARGE SCALE GENOMIC DNA]</scope>
    <source>
        <strain evidence="3 4">DSM 3852</strain>
    </source>
</reference>
<keyword evidence="1" id="KW-1133">Transmembrane helix</keyword>
<sequence>MSKYVNAFFSPADREAIVAAVAGAEARTSAEIVPMVVEASDDYPKAELACAVVVGLCAGLVLCLAFGTRNLWLFLLFGGVFALAGFEAAKRCPDVKRLFVSKARRLAETKQAAQAAFFSHGLTETKHRNAVLVYISVFERLVFIQPDKGLVGRLDAAALDAATAALTGGIAAGRQKEALIACLDTLAGLLAPHFPPDEADSDEIKNLIII</sequence>
<keyword evidence="4" id="KW-1185">Reference proteome</keyword>
<proteinExistence type="predicted"/>
<dbReference type="OrthoDB" id="5825388at2"/>
<evidence type="ECO:0000313" key="3">
    <source>
        <dbReference type="EMBL" id="QAZ67133.1"/>
    </source>
</evidence>
<dbReference type="InterPro" id="IPR007621">
    <property type="entry name" value="TPM_dom"/>
</dbReference>
<keyword evidence="1" id="KW-0472">Membrane</keyword>
<dbReference type="KEGG" id="dcb:C3Y92_07780"/>
<accession>A0A4P6HIY2</accession>
<gene>
    <name evidence="3" type="ORF">C3Y92_07780</name>
</gene>
<dbReference type="Pfam" id="PF04536">
    <property type="entry name" value="TPM_phosphatase"/>
    <property type="match status" value="1"/>
</dbReference>